<evidence type="ECO:0000259" key="1">
    <source>
        <dbReference type="Pfam" id="PF03435"/>
    </source>
</evidence>
<dbReference type="Pfam" id="PF03435">
    <property type="entry name" value="Sacchrp_dh_NADP"/>
    <property type="match status" value="1"/>
</dbReference>
<dbReference type="Gene3D" id="3.40.50.720">
    <property type="entry name" value="NAD(P)-binding Rossmann-like Domain"/>
    <property type="match status" value="1"/>
</dbReference>
<evidence type="ECO:0000259" key="2">
    <source>
        <dbReference type="Pfam" id="PF13761"/>
    </source>
</evidence>
<comment type="caution">
    <text evidence="3">The sequence shown here is derived from an EMBL/GenBank/DDBJ whole genome shotgun (WGS) entry which is preliminary data.</text>
</comment>
<protein>
    <submittedName>
        <fullName evidence="3">DUF4166 domain-containing protein</fullName>
    </submittedName>
</protein>
<gene>
    <name evidence="3" type="ORF">GFB49_14520</name>
</gene>
<dbReference type="RefSeq" id="WP_153216654.1">
    <property type="nucleotide sequence ID" value="NZ_WIBF01000009.1"/>
</dbReference>
<feature type="domain" description="Saccharopine dehydrogenase NADP binding" evidence="1">
    <location>
        <begin position="3"/>
        <end position="121"/>
    </location>
</feature>
<dbReference type="InterPro" id="IPR036291">
    <property type="entry name" value="NAD(P)-bd_dom_sf"/>
</dbReference>
<name>A0A843YIP8_9RHOB</name>
<dbReference type="InterPro" id="IPR025311">
    <property type="entry name" value="DUF4166"/>
</dbReference>
<dbReference type="SUPFAM" id="SSF51735">
    <property type="entry name" value="NAD(P)-binding Rossmann-fold domains"/>
    <property type="match status" value="1"/>
</dbReference>
<dbReference type="Proteomes" id="UP000444174">
    <property type="component" value="Unassembled WGS sequence"/>
</dbReference>
<evidence type="ECO:0000313" key="4">
    <source>
        <dbReference type="Proteomes" id="UP000444174"/>
    </source>
</evidence>
<dbReference type="PANTHER" id="PTHR43796:SF2">
    <property type="entry name" value="CARBOXYNORSPERMIDINE SYNTHASE"/>
    <property type="match status" value="1"/>
</dbReference>
<keyword evidence="4" id="KW-1185">Reference proteome</keyword>
<accession>A0A843YIP8</accession>
<dbReference type="InterPro" id="IPR005097">
    <property type="entry name" value="Sacchrp_dh_NADP-bd"/>
</dbReference>
<dbReference type="PANTHER" id="PTHR43796">
    <property type="entry name" value="CARBOXYNORSPERMIDINE SYNTHASE"/>
    <property type="match status" value="1"/>
</dbReference>
<dbReference type="Pfam" id="PF13761">
    <property type="entry name" value="DUF4166"/>
    <property type="match status" value="1"/>
</dbReference>
<proteinExistence type="predicted"/>
<dbReference type="AlphaFoldDB" id="A0A843YIP8"/>
<evidence type="ECO:0000313" key="3">
    <source>
        <dbReference type="EMBL" id="MQQ09678.1"/>
    </source>
</evidence>
<feature type="domain" description="DUF4166" evidence="2">
    <location>
        <begin position="368"/>
        <end position="524"/>
    </location>
</feature>
<dbReference type="EMBL" id="WIBF01000009">
    <property type="protein sequence ID" value="MQQ09678.1"/>
    <property type="molecule type" value="Genomic_DNA"/>
</dbReference>
<reference evidence="3 4" key="1">
    <citation type="submission" date="2019-10" db="EMBL/GenBank/DDBJ databases">
        <title>Epibacterium sp. nov., isolated from seawater.</title>
        <authorList>
            <person name="Zhang X."/>
            <person name="Li N."/>
        </authorList>
    </citation>
    <scope>NUCLEOTIDE SEQUENCE [LARGE SCALE GENOMIC DNA]</scope>
    <source>
        <strain evidence="3 4">SM1979</strain>
    </source>
</reference>
<sequence length="532" mass="58037">MKVLVIGGAGVFGSRLARLLVRDGHSVTLGGRNLAKAQELATELDCAAAALDLGGDLSGVAEFDVVVDAAGPYHAYGDDPYRLAKTAIRAGVHYLDFSDNAPFSQGIAQLDQDARRAGVCVLSGMSSVPALSCAVVRSLIGDAVPDHIDVAILPGNRSPRGLSVMASILTQVGRPMQVFRGGRWSSVFGWSEPKCYDLPGGLQRQGWIIEVPDVALFPDHFGAKTVIFRAGLELWLMRYGLWLFGLLRRAIPVPITNGLLRGFKLAADLLAPFGSDQGGMSVTVRMGREQTWWRLRVEAGDGPFIPTISIRALLRRKTLPIGAGPALESITLAEAEAAMSDLNAQSERGKEPLHALFPRVLGKDFDALPPHVRATHETYDIGRWQGQASVRRGSSMWSKALTMLFQFPPATDRIAVEVTKTVTAHGETWERNFGGHRFRSHLKATPQGMTERFGPFTFCLGLKVEEGSLHFPVLSARLGPLPLPKWLLPVSIAREYEADDQFHFDVKLLAPITHRLLVHYRGQLSEAPPDPR</sequence>
<organism evidence="3 4">
    <name type="scientific">Tritonibacter litoralis</name>
    <dbReference type="NCBI Taxonomy" id="2662264"/>
    <lineage>
        <taxon>Bacteria</taxon>
        <taxon>Pseudomonadati</taxon>
        <taxon>Pseudomonadota</taxon>
        <taxon>Alphaproteobacteria</taxon>
        <taxon>Rhodobacterales</taxon>
        <taxon>Paracoccaceae</taxon>
        <taxon>Tritonibacter</taxon>
    </lineage>
</organism>